<name>A0A498BXB4_9GAMM</name>
<evidence type="ECO:0000313" key="3">
    <source>
        <dbReference type="Proteomes" id="UP000275461"/>
    </source>
</evidence>
<dbReference type="Proteomes" id="UP000275461">
    <property type="component" value="Unassembled WGS sequence"/>
</dbReference>
<keyword evidence="2" id="KW-0808">Transferase</keyword>
<accession>A0A498BXB4</accession>
<dbReference type="Pfam" id="PF06293">
    <property type="entry name" value="Kdo"/>
    <property type="match status" value="1"/>
</dbReference>
<dbReference type="AlphaFoldDB" id="A0A498BXB4"/>
<protein>
    <submittedName>
        <fullName evidence="2">tRNA A-37 threonylcarbamoyl transferase component Bud32</fullName>
    </submittedName>
</protein>
<dbReference type="GO" id="GO:0016740">
    <property type="term" value="F:transferase activity"/>
    <property type="evidence" value="ECO:0007669"/>
    <property type="project" value="UniProtKB-KW"/>
</dbReference>
<dbReference type="SUPFAM" id="SSF56112">
    <property type="entry name" value="Protein kinase-like (PK-like)"/>
    <property type="match status" value="1"/>
</dbReference>
<reference evidence="2 3" key="1">
    <citation type="submission" date="2018-10" db="EMBL/GenBank/DDBJ databases">
        <title>Genomic Encyclopedia of Type Strains, Phase IV (KMG-IV): sequencing the most valuable type-strain genomes for metagenomic binning, comparative biology and taxonomic classification.</title>
        <authorList>
            <person name="Goeker M."/>
        </authorList>
    </citation>
    <scope>NUCLEOTIDE SEQUENCE [LARGE SCALE GENOMIC DNA]</scope>
    <source>
        <strain evidence="2 3">DSM 12769</strain>
    </source>
</reference>
<feature type="region of interest" description="Disordered" evidence="1">
    <location>
        <begin position="253"/>
        <end position="281"/>
    </location>
</feature>
<dbReference type="EMBL" id="RCDA01000004">
    <property type="protein sequence ID" value="RLK46996.1"/>
    <property type="molecule type" value="Genomic_DNA"/>
</dbReference>
<dbReference type="InterPro" id="IPR011009">
    <property type="entry name" value="Kinase-like_dom_sf"/>
</dbReference>
<sequence>MKSYRLLQWLGLAPRLLPNAGDHPNLQACARALAQGNPPAGWTLLGSSAQARVARGEWQGQPVFLKVLLPRHRLEELKALGRGSRGARAVDRSIQMSRDGFPTPPVLAYGRANPRLEFVLTQAVPHPAMVDLVTCASGPSRLELKSRWCLLRRFGAEIARLHQAGWVHGDLRLGNVLCDLQGGLEAAEFWYLDNEGSHRSAKAQDQDRNLVQLAMTRRDHQSRTDQLRMLQGYAEGMKLDRASYRRLARNVESGRQQRWARRMARGGPKPRFQPGHREAKP</sequence>
<gene>
    <name evidence="2" type="ORF">DFR31_2310</name>
</gene>
<organism evidence="2 3">
    <name type="scientific">Alkalispirillum mobile</name>
    <dbReference type="NCBI Taxonomy" id="85925"/>
    <lineage>
        <taxon>Bacteria</taxon>
        <taxon>Pseudomonadati</taxon>
        <taxon>Pseudomonadota</taxon>
        <taxon>Gammaproteobacteria</taxon>
        <taxon>Chromatiales</taxon>
        <taxon>Ectothiorhodospiraceae</taxon>
        <taxon>Alkalispirillum</taxon>
    </lineage>
</organism>
<proteinExistence type="predicted"/>
<keyword evidence="3" id="KW-1185">Reference proteome</keyword>
<evidence type="ECO:0000313" key="2">
    <source>
        <dbReference type="EMBL" id="RLK46996.1"/>
    </source>
</evidence>
<dbReference type="RefSeq" id="WP_211328298.1">
    <property type="nucleotide sequence ID" value="NZ_RCDA01000004.1"/>
</dbReference>
<comment type="caution">
    <text evidence="2">The sequence shown here is derived from an EMBL/GenBank/DDBJ whole genome shotgun (WGS) entry which is preliminary data.</text>
</comment>
<evidence type="ECO:0000256" key="1">
    <source>
        <dbReference type="SAM" id="MobiDB-lite"/>
    </source>
</evidence>
<dbReference type="Gene3D" id="1.10.510.10">
    <property type="entry name" value="Transferase(Phosphotransferase) domain 1"/>
    <property type="match status" value="1"/>
</dbReference>